<accession>A0ABQ4NDW4</accession>
<organism evidence="1 2">
    <name type="scientific">Paenibacillus cisolokensis</name>
    <dbReference type="NCBI Taxonomy" id="1658519"/>
    <lineage>
        <taxon>Bacteria</taxon>
        <taxon>Bacillati</taxon>
        <taxon>Bacillota</taxon>
        <taxon>Bacilli</taxon>
        <taxon>Bacillales</taxon>
        <taxon>Paenibacillaceae</taxon>
        <taxon>Paenibacillus</taxon>
    </lineage>
</organism>
<evidence type="ECO:0000313" key="1">
    <source>
        <dbReference type="EMBL" id="GIQ66401.1"/>
    </source>
</evidence>
<proteinExistence type="predicted"/>
<keyword evidence="2" id="KW-1185">Reference proteome</keyword>
<sequence length="87" mass="10072">MINDSSPMRGHPLVVAYLRSDSSSIYTDVLQPYLKQKGIPYEQYAPASLELGTDLSKWPLFMRFMGMPQIKVTSVYFRQSSRLDKYM</sequence>
<gene>
    <name evidence="1" type="ORF">PACILC2_49690</name>
</gene>
<name>A0ABQ4NDW4_9BACL</name>
<dbReference type="RefSeq" id="WP_213530962.1">
    <property type="nucleotide sequence ID" value="NZ_BOVJ01000180.1"/>
</dbReference>
<evidence type="ECO:0000313" key="2">
    <source>
        <dbReference type="Proteomes" id="UP000680304"/>
    </source>
</evidence>
<protein>
    <submittedName>
        <fullName evidence="1">Uncharacterized protein</fullName>
    </submittedName>
</protein>
<dbReference type="EMBL" id="BOVJ01000180">
    <property type="protein sequence ID" value="GIQ66401.1"/>
    <property type="molecule type" value="Genomic_DNA"/>
</dbReference>
<reference evidence="1 2" key="1">
    <citation type="submission" date="2021-04" db="EMBL/GenBank/DDBJ databases">
        <title>Draft genome sequence of Paenibacillus cisolokensis, LC2-13A.</title>
        <authorList>
            <person name="Uke A."/>
            <person name="Chhe C."/>
            <person name="Baramee S."/>
            <person name="Kosugi A."/>
        </authorList>
    </citation>
    <scope>NUCLEOTIDE SEQUENCE [LARGE SCALE GENOMIC DNA]</scope>
    <source>
        <strain evidence="1 2">LC2-13A</strain>
    </source>
</reference>
<comment type="caution">
    <text evidence="1">The sequence shown here is derived from an EMBL/GenBank/DDBJ whole genome shotgun (WGS) entry which is preliminary data.</text>
</comment>
<dbReference type="Proteomes" id="UP000680304">
    <property type="component" value="Unassembled WGS sequence"/>
</dbReference>